<dbReference type="Gene3D" id="3.40.50.11240">
    <property type="entry name" value="Ethanolamine ammonia-lyase light chain (EutC)"/>
    <property type="match status" value="1"/>
</dbReference>
<name>A0A1E7Z7A4_9ALTE</name>
<feature type="binding site" evidence="5">
    <location>
        <position position="214"/>
    </location>
    <ligand>
        <name>adenosylcob(III)alamin</name>
        <dbReference type="ChEBI" id="CHEBI:18408"/>
    </ligand>
</feature>
<evidence type="ECO:0000256" key="1">
    <source>
        <dbReference type="ARBA" id="ARBA00022628"/>
    </source>
</evidence>
<dbReference type="Gene3D" id="1.10.30.40">
    <property type="entry name" value="Ethanolamine ammonia-lyase light chain (EutC), N-terminal domain"/>
    <property type="match status" value="1"/>
</dbReference>
<protein>
    <recommendedName>
        <fullName evidence="5">Ethanolamine ammonia-lyase small subunit</fullName>
        <shortName evidence="5">EAL small subunit</shortName>
        <ecNumber evidence="5">4.3.1.7</ecNumber>
    </recommendedName>
</protein>
<comment type="function">
    <text evidence="5">Catalyzes the deamination of various vicinal amino-alcohols to oxo compounds. Allows this organism to utilize ethanolamine as the sole source of nitrogen and carbon in the presence of external vitamin B12.</text>
</comment>
<dbReference type="AlphaFoldDB" id="A0A1E7Z7A4"/>
<evidence type="ECO:0000256" key="4">
    <source>
        <dbReference type="ARBA" id="ARBA00024446"/>
    </source>
</evidence>
<dbReference type="EC" id="4.3.1.7" evidence="5"/>
<keyword evidence="3 5" id="KW-0170">Cobalt</keyword>
<dbReference type="InterPro" id="IPR009246">
    <property type="entry name" value="EutC"/>
</dbReference>
<dbReference type="OrthoDB" id="114248at2"/>
<evidence type="ECO:0000256" key="3">
    <source>
        <dbReference type="ARBA" id="ARBA00023285"/>
    </source>
</evidence>
<comment type="pathway">
    <text evidence="5">Amine and polyamine degradation; ethanolamine degradation.</text>
</comment>
<accession>A0A1E7Z7A4</accession>
<keyword evidence="7" id="KW-1185">Reference proteome</keyword>
<sequence>MKKPAFITENPWQQLRSFTDARIGLGRAGVSLPTEQLLAFQLSHAQARDAVHFPLDLDAFEGVFVDAGFDAPIRLHSQAEDRMTYLQRPDLGRLLNEDSAERLRQCFDSPAPSFDLALVIVDGLSSTAVARNTLPFITALCEQLDSSKYDWTLAPLAVVEQGRVAIGDEVGELLNASIVLVLVGERPGLSSPDSLGLYMTWGPRKGLSDAMRNCISNVRPAGLKPEDAARKAFYLLDESRQRKLSGVKLKDRSQDDVLEHDSTSRSFLIRPLEDKSEKQ</sequence>
<comment type="subunit">
    <text evidence="5">The basic unit is a heterodimer which dimerizes to form tetramers. The heterotetramers trimerize; 6 large subunits form a core ring with 6 small subunits projecting outwards.</text>
</comment>
<comment type="subcellular location">
    <subcellularLocation>
        <location evidence="5">Bacterial microcompartment</location>
    </subcellularLocation>
</comment>
<comment type="catalytic activity">
    <reaction evidence="5">
        <text>ethanolamine = acetaldehyde + NH4(+)</text>
        <dbReference type="Rhea" id="RHEA:15313"/>
        <dbReference type="ChEBI" id="CHEBI:15343"/>
        <dbReference type="ChEBI" id="CHEBI:28938"/>
        <dbReference type="ChEBI" id="CHEBI:57603"/>
        <dbReference type="EC" id="4.3.1.7"/>
    </reaction>
</comment>
<comment type="similarity">
    <text evidence="5">Belongs to the EutC family.</text>
</comment>
<dbReference type="RefSeq" id="WP_070126836.1">
    <property type="nucleotide sequence ID" value="NZ_MDHN01000040.1"/>
</dbReference>
<feature type="binding site" evidence="5">
    <location>
        <position position="164"/>
    </location>
    <ligand>
        <name>adenosylcob(III)alamin</name>
        <dbReference type="ChEBI" id="CHEBI:18408"/>
    </ligand>
</feature>
<evidence type="ECO:0000256" key="5">
    <source>
        <dbReference type="HAMAP-Rule" id="MF_00601"/>
    </source>
</evidence>
<dbReference type="PANTHER" id="PTHR39330">
    <property type="entry name" value="ETHANOLAMINE AMMONIA-LYASE LIGHT CHAIN"/>
    <property type="match status" value="1"/>
</dbReference>
<feature type="binding site" evidence="5">
    <location>
        <position position="185"/>
    </location>
    <ligand>
        <name>adenosylcob(III)alamin</name>
        <dbReference type="ChEBI" id="CHEBI:18408"/>
    </ligand>
</feature>
<dbReference type="GO" id="GO:0006520">
    <property type="term" value="P:amino acid metabolic process"/>
    <property type="evidence" value="ECO:0007669"/>
    <property type="project" value="InterPro"/>
</dbReference>
<comment type="caution">
    <text evidence="6">The sequence shown here is derived from an EMBL/GenBank/DDBJ whole genome shotgun (WGS) entry which is preliminary data.</text>
</comment>
<dbReference type="HAMAP" id="MF_00601">
    <property type="entry name" value="EutC"/>
    <property type="match status" value="1"/>
</dbReference>
<dbReference type="EMBL" id="MDHN01000040">
    <property type="protein sequence ID" value="OFC69390.1"/>
    <property type="molecule type" value="Genomic_DNA"/>
</dbReference>
<evidence type="ECO:0000256" key="2">
    <source>
        <dbReference type="ARBA" id="ARBA00023239"/>
    </source>
</evidence>
<keyword evidence="4 5" id="KW-1283">Bacterial microcompartment</keyword>
<dbReference type="STRING" id="1656094.BFC18_18420"/>
<dbReference type="InterPro" id="IPR042251">
    <property type="entry name" value="EutC_C"/>
</dbReference>
<comment type="cofactor">
    <cofactor evidence="5">
        <name>adenosylcob(III)alamin</name>
        <dbReference type="ChEBI" id="CHEBI:18408"/>
    </cofactor>
    <text evidence="5">Binds between the large and small subunits.</text>
</comment>
<evidence type="ECO:0000313" key="6">
    <source>
        <dbReference type="EMBL" id="OFC69390.1"/>
    </source>
</evidence>
<keyword evidence="2 5" id="KW-0456">Lyase</keyword>
<organism evidence="6 7">
    <name type="scientific">Alteromonas confluentis</name>
    <dbReference type="NCBI Taxonomy" id="1656094"/>
    <lineage>
        <taxon>Bacteria</taxon>
        <taxon>Pseudomonadati</taxon>
        <taxon>Pseudomonadota</taxon>
        <taxon>Gammaproteobacteria</taxon>
        <taxon>Alteromonadales</taxon>
        <taxon>Alteromonadaceae</taxon>
        <taxon>Alteromonas/Salinimonas group</taxon>
        <taxon>Alteromonas</taxon>
    </lineage>
</organism>
<dbReference type="NCBIfam" id="NF003971">
    <property type="entry name" value="PRK05465.1"/>
    <property type="match status" value="1"/>
</dbReference>
<dbReference type="GO" id="GO:0009350">
    <property type="term" value="C:ethanolamine ammonia-lyase complex"/>
    <property type="evidence" value="ECO:0007669"/>
    <property type="project" value="UniProtKB-UniRule"/>
</dbReference>
<dbReference type="GO" id="GO:0046336">
    <property type="term" value="P:ethanolamine catabolic process"/>
    <property type="evidence" value="ECO:0007669"/>
    <property type="project" value="UniProtKB-UniRule"/>
</dbReference>
<proteinExistence type="inferred from homology"/>
<dbReference type="InterPro" id="IPR042255">
    <property type="entry name" value="EutC_N"/>
</dbReference>
<dbReference type="UniPathway" id="UPA00560"/>
<evidence type="ECO:0000313" key="7">
    <source>
        <dbReference type="Proteomes" id="UP000175691"/>
    </source>
</evidence>
<dbReference type="GO" id="GO:0008851">
    <property type="term" value="F:ethanolamine ammonia-lyase activity"/>
    <property type="evidence" value="ECO:0007669"/>
    <property type="project" value="UniProtKB-UniRule"/>
</dbReference>
<dbReference type="GO" id="GO:0031419">
    <property type="term" value="F:cobalamin binding"/>
    <property type="evidence" value="ECO:0007669"/>
    <property type="project" value="UniProtKB-UniRule"/>
</dbReference>
<dbReference type="GO" id="GO:0031471">
    <property type="term" value="C:ethanolamine degradation polyhedral organelle"/>
    <property type="evidence" value="ECO:0007669"/>
    <property type="project" value="UniProtKB-UniRule"/>
</dbReference>
<keyword evidence="1 5" id="KW-0846">Cobalamin</keyword>
<gene>
    <name evidence="5" type="primary">eutC</name>
    <name evidence="6" type="ORF">BFC18_18420</name>
</gene>
<dbReference type="PANTHER" id="PTHR39330:SF1">
    <property type="entry name" value="ETHANOLAMINE AMMONIA-LYASE SMALL SUBUNIT"/>
    <property type="match status" value="1"/>
</dbReference>
<dbReference type="Pfam" id="PF05985">
    <property type="entry name" value="EutC"/>
    <property type="match status" value="1"/>
</dbReference>
<reference evidence="6 7" key="1">
    <citation type="submission" date="2016-08" db="EMBL/GenBank/DDBJ databases">
        <authorList>
            <person name="Seilhamer J.J."/>
        </authorList>
    </citation>
    <scope>NUCLEOTIDE SEQUENCE [LARGE SCALE GENOMIC DNA]</scope>
    <source>
        <strain evidence="6 7">KCTC 42603</strain>
    </source>
</reference>
<dbReference type="Proteomes" id="UP000175691">
    <property type="component" value="Unassembled WGS sequence"/>
</dbReference>
<dbReference type="PIRSF" id="PIRSF018982">
    <property type="entry name" value="EutC"/>
    <property type="match status" value="1"/>
</dbReference>